<name>A0ABZ0IL57_9BACT</name>
<proteinExistence type="predicted"/>
<dbReference type="Proteomes" id="UP001302349">
    <property type="component" value="Chromosome"/>
</dbReference>
<dbReference type="RefSeq" id="WP_317487716.1">
    <property type="nucleotide sequence ID" value="NZ_CP136051.1"/>
</dbReference>
<feature type="region of interest" description="Disordered" evidence="1">
    <location>
        <begin position="23"/>
        <end position="46"/>
    </location>
</feature>
<evidence type="ECO:0000313" key="3">
    <source>
        <dbReference type="Proteomes" id="UP001302349"/>
    </source>
</evidence>
<protein>
    <submittedName>
        <fullName evidence="2">Uncharacterized protein</fullName>
    </submittedName>
</protein>
<evidence type="ECO:0000256" key="1">
    <source>
        <dbReference type="SAM" id="MobiDB-lite"/>
    </source>
</evidence>
<organism evidence="2 3">
    <name type="scientific">Imperialibacter roseus</name>
    <dbReference type="NCBI Taxonomy" id="1324217"/>
    <lineage>
        <taxon>Bacteria</taxon>
        <taxon>Pseudomonadati</taxon>
        <taxon>Bacteroidota</taxon>
        <taxon>Cytophagia</taxon>
        <taxon>Cytophagales</taxon>
        <taxon>Flammeovirgaceae</taxon>
        <taxon>Imperialibacter</taxon>
    </lineage>
</organism>
<dbReference type="EMBL" id="CP136051">
    <property type="protein sequence ID" value="WOK04919.1"/>
    <property type="molecule type" value="Genomic_DNA"/>
</dbReference>
<sequence length="46" mass="5070">MPINQPDKAVIIEIPEEQTQACAYSRPTRNDEESGGGKWEAPAIID</sequence>
<gene>
    <name evidence="2" type="ORF">RT717_17695</name>
</gene>
<evidence type="ECO:0000313" key="2">
    <source>
        <dbReference type="EMBL" id="WOK04919.1"/>
    </source>
</evidence>
<keyword evidence="3" id="KW-1185">Reference proteome</keyword>
<reference evidence="2 3" key="1">
    <citation type="journal article" date="2023" name="Microbiol. Resour. Announc.">
        <title>Complete Genome Sequence of Imperialibacter roseus strain P4T.</title>
        <authorList>
            <person name="Tizabi D.R."/>
            <person name="Bachvaroff T."/>
            <person name="Hill R.T."/>
        </authorList>
    </citation>
    <scope>NUCLEOTIDE SEQUENCE [LARGE SCALE GENOMIC DNA]</scope>
    <source>
        <strain evidence="2 3">P4T</strain>
    </source>
</reference>
<accession>A0ABZ0IL57</accession>